<proteinExistence type="predicted"/>
<keyword evidence="2" id="KW-1185">Reference proteome</keyword>
<name>A0A9E7F9A5_9LILI</name>
<organism evidence="1 2">
    <name type="scientific">Musa troglodytarum</name>
    <name type="common">fe'i banana</name>
    <dbReference type="NCBI Taxonomy" id="320322"/>
    <lineage>
        <taxon>Eukaryota</taxon>
        <taxon>Viridiplantae</taxon>
        <taxon>Streptophyta</taxon>
        <taxon>Embryophyta</taxon>
        <taxon>Tracheophyta</taxon>
        <taxon>Spermatophyta</taxon>
        <taxon>Magnoliopsida</taxon>
        <taxon>Liliopsida</taxon>
        <taxon>Zingiberales</taxon>
        <taxon>Musaceae</taxon>
        <taxon>Musa</taxon>
    </lineage>
</organism>
<reference evidence="1" key="1">
    <citation type="submission" date="2022-05" db="EMBL/GenBank/DDBJ databases">
        <title>The Musa troglodytarum L. genome provides insights into the mechanism of non-climacteric behaviour and enrichment of carotenoids.</title>
        <authorList>
            <person name="Wang J."/>
        </authorList>
    </citation>
    <scope>NUCLEOTIDE SEQUENCE</scope>
    <source>
        <tissue evidence="1">Leaf</tissue>
    </source>
</reference>
<dbReference type="EMBL" id="CP097504">
    <property type="protein sequence ID" value="URD91012.1"/>
    <property type="molecule type" value="Genomic_DNA"/>
</dbReference>
<evidence type="ECO:0000313" key="2">
    <source>
        <dbReference type="Proteomes" id="UP001055439"/>
    </source>
</evidence>
<sequence length="103" mass="10974">MDNHEAVTRGRGRPIRLEPKDGVVEQTTVHKSGGSCGWPTPGNDRDLATIDGPRGHVVVHHQAPKAGCDSRKGQLGGTPMTGGVLRSVCQANHHHYVADRLGL</sequence>
<protein>
    <submittedName>
        <fullName evidence="1">Uncharacterized protein</fullName>
    </submittedName>
</protein>
<accession>A0A9E7F9A5</accession>
<evidence type="ECO:0000313" key="1">
    <source>
        <dbReference type="EMBL" id="URD91012.1"/>
    </source>
</evidence>
<dbReference type="Proteomes" id="UP001055439">
    <property type="component" value="Chromosome 2"/>
</dbReference>
<gene>
    <name evidence="1" type="ORF">MUK42_30108</name>
</gene>
<dbReference type="AlphaFoldDB" id="A0A9E7F9A5"/>